<evidence type="ECO:0000256" key="3">
    <source>
        <dbReference type="RuleBase" id="RU000487"/>
    </source>
</evidence>
<dbReference type="SMART" id="SM00268">
    <property type="entry name" value="ACTIN"/>
    <property type="match status" value="1"/>
</dbReference>
<dbReference type="InterPro" id="IPR043129">
    <property type="entry name" value="ATPase_NBD"/>
</dbReference>
<comment type="function">
    <text evidence="1">Actins are highly conserved proteins that are involved in various types of cell motility and are ubiquitously expressed in all eukaryotic cells.</text>
</comment>
<keyword evidence="5" id="KW-1185">Reference proteome</keyword>
<dbReference type="Gene3D" id="3.30.420.40">
    <property type="match status" value="2"/>
</dbReference>
<organism evidence="4 5">
    <name type="scientific">Elysia marginata</name>
    <dbReference type="NCBI Taxonomy" id="1093978"/>
    <lineage>
        <taxon>Eukaryota</taxon>
        <taxon>Metazoa</taxon>
        <taxon>Spiralia</taxon>
        <taxon>Lophotrochozoa</taxon>
        <taxon>Mollusca</taxon>
        <taxon>Gastropoda</taxon>
        <taxon>Heterobranchia</taxon>
        <taxon>Euthyneura</taxon>
        <taxon>Panpulmonata</taxon>
        <taxon>Sacoglossa</taxon>
        <taxon>Placobranchoidea</taxon>
        <taxon>Plakobranchidae</taxon>
        <taxon>Elysia</taxon>
    </lineage>
</organism>
<name>A0AAV4JY63_9GAST</name>
<dbReference type="PRINTS" id="PR00190">
    <property type="entry name" value="ACTIN"/>
</dbReference>
<proteinExistence type="inferred from homology"/>
<evidence type="ECO:0000256" key="1">
    <source>
        <dbReference type="ARBA" id="ARBA00003520"/>
    </source>
</evidence>
<dbReference type="SUPFAM" id="SSF53067">
    <property type="entry name" value="Actin-like ATPase domain"/>
    <property type="match status" value="2"/>
</dbReference>
<gene>
    <name evidence="4" type="ORF">ElyMa_005233800</name>
</gene>
<dbReference type="Pfam" id="PF00022">
    <property type="entry name" value="Actin"/>
    <property type="match status" value="1"/>
</dbReference>
<dbReference type="InterPro" id="IPR004000">
    <property type="entry name" value="Actin"/>
</dbReference>
<evidence type="ECO:0000256" key="2">
    <source>
        <dbReference type="ARBA" id="ARBA00006752"/>
    </source>
</evidence>
<sequence length="397" mass="44175">MACENKNAIVMDVGSASCKIGFAGDDDPKCVLPTVVGKPKHKFEESRHYVGYEAQSRKALLSLSSPVQRGIVTDWDDMRTIWDHVFKDEFTANLSEHPVLITDTPENPKTNREQMAQVLFETYQVPALFVAYQAVLNLYSAGRTTGLVLDIGHGVTTAVPVYDGYSITTAVRRNDYAGADLTDMMMKSLADKDYRFVTAASRLDAQTMKEAHCFVADDYEKEVESQKNKEPKACELPDGKKITLGNERFSIPETLFSPDLSGRPSDQSLPRMIQDAVFRCEVDTRRQLYKNIILAGGSSLFPGMQARLKKEVAKTCPFVGEVDFKLERFMCGDGVDQNLYKIANDSDLHVYISTSIKSAIRAFYSGAQCFFPNVPRKKVPTLEGRKAEEIGISPGLT</sequence>
<comment type="caution">
    <text evidence="4">The sequence shown here is derived from an EMBL/GenBank/DDBJ whole genome shotgun (WGS) entry which is preliminary data.</text>
</comment>
<dbReference type="Proteomes" id="UP000762676">
    <property type="component" value="Unassembled WGS sequence"/>
</dbReference>
<evidence type="ECO:0000313" key="5">
    <source>
        <dbReference type="Proteomes" id="UP000762676"/>
    </source>
</evidence>
<evidence type="ECO:0000313" key="4">
    <source>
        <dbReference type="EMBL" id="GFS27009.1"/>
    </source>
</evidence>
<comment type="similarity">
    <text evidence="2 3">Belongs to the actin family.</text>
</comment>
<dbReference type="Gene3D" id="3.90.640.10">
    <property type="entry name" value="Actin, Chain A, domain 4"/>
    <property type="match status" value="1"/>
</dbReference>
<accession>A0AAV4JY63</accession>
<dbReference type="EMBL" id="BMAT01010441">
    <property type="protein sequence ID" value="GFS27009.1"/>
    <property type="molecule type" value="Genomic_DNA"/>
</dbReference>
<reference evidence="4 5" key="1">
    <citation type="journal article" date="2021" name="Elife">
        <title>Chloroplast acquisition without the gene transfer in kleptoplastic sea slugs, Plakobranchus ocellatus.</title>
        <authorList>
            <person name="Maeda T."/>
            <person name="Takahashi S."/>
            <person name="Yoshida T."/>
            <person name="Shimamura S."/>
            <person name="Takaki Y."/>
            <person name="Nagai Y."/>
            <person name="Toyoda A."/>
            <person name="Suzuki Y."/>
            <person name="Arimoto A."/>
            <person name="Ishii H."/>
            <person name="Satoh N."/>
            <person name="Nishiyama T."/>
            <person name="Hasebe M."/>
            <person name="Maruyama T."/>
            <person name="Minagawa J."/>
            <person name="Obokata J."/>
            <person name="Shigenobu S."/>
        </authorList>
    </citation>
    <scope>NUCLEOTIDE SEQUENCE [LARGE SCALE GENOMIC DNA]</scope>
</reference>
<dbReference type="AlphaFoldDB" id="A0AAV4JY63"/>
<protein>
    <submittedName>
        <fullName evidence="4">Actin</fullName>
    </submittedName>
</protein>
<dbReference type="PANTHER" id="PTHR11937">
    <property type="entry name" value="ACTIN"/>
    <property type="match status" value="1"/>
</dbReference>
<dbReference type="FunFam" id="3.30.420.40:FF:000050">
    <property type="entry name" value="Actin, alpha skeletal muscle"/>
    <property type="match status" value="1"/>
</dbReference>